<proteinExistence type="predicted"/>
<gene>
    <name evidence="2" type="ORF">T03_15490</name>
</gene>
<accession>A0A0V1DDW2</accession>
<reference evidence="2 3" key="1">
    <citation type="submission" date="2015-01" db="EMBL/GenBank/DDBJ databases">
        <title>Evolution of Trichinella species and genotypes.</title>
        <authorList>
            <person name="Korhonen P.K."/>
            <person name="Edoardo P."/>
            <person name="Giuseppe L.R."/>
            <person name="Gasser R.B."/>
        </authorList>
    </citation>
    <scope>NUCLEOTIDE SEQUENCE [LARGE SCALE GENOMIC DNA]</scope>
    <source>
        <strain evidence="2">ISS120</strain>
    </source>
</reference>
<evidence type="ECO:0000256" key="1">
    <source>
        <dbReference type="SAM" id="MobiDB-lite"/>
    </source>
</evidence>
<evidence type="ECO:0000313" key="2">
    <source>
        <dbReference type="EMBL" id="KRY59789.1"/>
    </source>
</evidence>
<dbReference type="OrthoDB" id="5934789at2759"/>
<keyword evidence="3" id="KW-1185">Reference proteome</keyword>
<feature type="region of interest" description="Disordered" evidence="1">
    <location>
        <begin position="31"/>
        <end position="62"/>
    </location>
</feature>
<sequence>MIITLANLKCWPSVNERRNILVGVTHPLERCGQDTGRAKTRQTPPRKIAATDNRGPKTASYAPTEKGVRWSSAFPINSQRLPMASRALFHHFSVEIALSEKGSLLAHLCRWNPPHAINSYSSTASVLASSSDSQDVAKSATASPAARGAEAQWHCACTLTMLMAKKGEQISLKHTIVNPLNLVPPEISTCVPVFFADLDLCIHLLNVRLQPYSLSGGQPPTGRSGWWVLLPAGRSTKFLRSALSRRIQRGSFVLRLLPCRPHHVGDTRSASAAGTLVPVQPGRTVLVTPRQASLNCPEPAYGLLEVDRKVRLVPAEQEADLVPLSAEGQGILELLHHPCKFLMDIVHKVISTAWISQNLPNDASANSSIFVKKILASAAGPTQPCNIFSARGSVASLLIRPVTKS</sequence>
<protein>
    <submittedName>
        <fullName evidence="2">Uncharacterized protein</fullName>
    </submittedName>
</protein>
<organism evidence="2 3">
    <name type="scientific">Trichinella britovi</name>
    <name type="common">Parasitic roundworm</name>
    <dbReference type="NCBI Taxonomy" id="45882"/>
    <lineage>
        <taxon>Eukaryota</taxon>
        <taxon>Metazoa</taxon>
        <taxon>Ecdysozoa</taxon>
        <taxon>Nematoda</taxon>
        <taxon>Enoplea</taxon>
        <taxon>Dorylaimia</taxon>
        <taxon>Trichinellida</taxon>
        <taxon>Trichinellidae</taxon>
        <taxon>Trichinella</taxon>
    </lineage>
</organism>
<dbReference type="EMBL" id="JYDI01000009">
    <property type="protein sequence ID" value="KRY59789.1"/>
    <property type="molecule type" value="Genomic_DNA"/>
</dbReference>
<dbReference type="Proteomes" id="UP000054653">
    <property type="component" value="Unassembled WGS sequence"/>
</dbReference>
<evidence type="ECO:0000313" key="3">
    <source>
        <dbReference type="Proteomes" id="UP000054653"/>
    </source>
</evidence>
<name>A0A0V1DDW2_TRIBR</name>
<dbReference type="AlphaFoldDB" id="A0A0V1DDW2"/>
<comment type="caution">
    <text evidence="2">The sequence shown here is derived from an EMBL/GenBank/DDBJ whole genome shotgun (WGS) entry which is preliminary data.</text>
</comment>